<sequence>MSKVKYLIVGGGVSGLAFANFVKSDDYLILEKENELGGFCRTIYQDGFVWDFAGHFFHFATDTLKDFFKKKIDPSELVERTKETKVFFDDAFVDFPFQSNIHQLSKDKFQECLYDLYFREDKAVYTSFLDMLYAKFGKSITEYFLKPYNEKLYACDLNELDVDAMGRFFPYANLEQVIRSFKKQSVASYNSSFLYPKKGAKVFVDALASEIPKDNIALNEFVVSIDLNEKVAKTNHREIKFEQLINSSPLNSFMKLVSDPVIQSNAKALSYNKVLVFNLGFNKKSDIKDTHWLYFPQEDINFYRIGFYDNILKSDRLSLYVEIGYQPEDEVNIEEQLTLTLDSLKKTNVITDHELVSYCSIIMDPAYVHVSEESNDIKKITFNELSKHDIYSIGRYGDWKYCSIEDSMVDAIELAEKIS</sequence>
<gene>
    <name evidence="2" type="ORF">A6E04_01700</name>
</gene>
<evidence type="ECO:0000259" key="1">
    <source>
        <dbReference type="Pfam" id="PF01593"/>
    </source>
</evidence>
<evidence type="ECO:0000313" key="2">
    <source>
        <dbReference type="EMBL" id="OCH18562.1"/>
    </source>
</evidence>
<dbReference type="GO" id="GO:0008767">
    <property type="term" value="F:UDP-galactopyranose mutase activity"/>
    <property type="evidence" value="ECO:0007669"/>
    <property type="project" value="TreeGrafter"/>
</dbReference>
<protein>
    <submittedName>
        <fullName evidence="2">LPS biosynthesis protein</fullName>
    </submittedName>
</protein>
<evidence type="ECO:0000313" key="3">
    <source>
        <dbReference type="Proteomes" id="UP000093523"/>
    </source>
</evidence>
<dbReference type="PANTHER" id="PTHR21197">
    <property type="entry name" value="UDP-GALACTOPYRANOSE MUTASE"/>
    <property type="match status" value="1"/>
</dbReference>
<dbReference type="Proteomes" id="UP000093523">
    <property type="component" value="Unassembled WGS sequence"/>
</dbReference>
<feature type="domain" description="Amine oxidase" evidence="1">
    <location>
        <begin position="24"/>
        <end position="285"/>
    </location>
</feature>
<dbReference type="STRING" id="688.A6E04_01700"/>
<dbReference type="GO" id="GO:0005829">
    <property type="term" value="C:cytosol"/>
    <property type="evidence" value="ECO:0007669"/>
    <property type="project" value="TreeGrafter"/>
</dbReference>
<proteinExistence type="predicted"/>
<dbReference type="GO" id="GO:0016491">
    <property type="term" value="F:oxidoreductase activity"/>
    <property type="evidence" value="ECO:0007669"/>
    <property type="project" value="InterPro"/>
</dbReference>
<dbReference type="InterPro" id="IPR036188">
    <property type="entry name" value="FAD/NAD-bd_sf"/>
</dbReference>
<dbReference type="PANTHER" id="PTHR21197:SF0">
    <property type="entry name" value="UDP-GALACTOPYRANOSE MUTASE"/>
    <property type="match status" value="1"/>
</dbReference>
<comment type="caution">
    <text evidence="2">The sequence shown here is derived from an EMBL/GenBank/DDBJ whole genome shotgun (WGS) entry which is preliminary data.</text>
</comment>
<organism evidence="2 3">
    <name type="scientific">Aliivibrio logei</name>
    <name type="common">Vibrio logei</name>
    <dbReference type="NCBI Taxonomy" id="688"/>
    <lineage>
        <taxon>Bacteria</taxon>
        <taxon>Pseudomonadati</taxon>
        <taxon>Pseudomonadota</taxon>
        <taxon>Gammaproteobacteria</taxon>
        <taxon>Vibrionales</taxon>
        <taxon>Vibrionaceae</taxon>
        <taxon>Aliivibrio</taxon>
    </lineage>
</organism>
<name>A0A1B9NVD8_ALILO</name>
<dbReference type="GO" id="GO:0050660">
    <property type="term" value="F:flavin adenine dinucleotide binding"/>
    <property type="evidence" value="ECO:0007669"/>
    <property type="project" value="TreeGrafter"/>
</dbReference>
<dbReference type="OrthoDB" id="9816564at2"/>
<dbReference type="AlphaFoldDB" id="A0A1B9NVD8"/>
<dbReference type="RefSeq" id="WP_065611836.1">
    <property type="nucleotide sequence ID" value="NZ_CAWMPN010000024.1"/>
</dbReference>
<dbReference type="SUPFAM" id="SSF51971">
    <property type="entry name" value="Nucleotide-binding domain"/>
    <property type="match status" value="1"/>
</dbReference>
<reference evidence="2 3" key="1">
    <citation type="submission" date="2016-06" db="EMBL/GenBank/DDBJ databases">
        <authorList>
            <person name="Kjaerup R.B."/>
            <person name="Dalgaard T.S."/>
            <person name="Juul-Madsen H.R."/>
        </authorList>
    </citation>
    <scope>NUCLEOTIDE SEQUENCE [LARGE SCALE GENOMIC DNA]</scope>
    <source>
        <strain evidence="2 3">1S159</strain>
    </source>
</reference>
<dbReference type="InterPro" id="IPR002937">
    <property type="entry name" value="Amino_oxidase"/>
</dbReference>
<accession>A0A1B9NVD8</accession>
<dbReference type="Gene3D" id="3.50.50.60">
    <property type="entry name" value="FAD/NAD(P)-binding domain"/>
    <property type="match status" value="1"/>
</dbReference>
<dbReference type="EMBL" id="MAJU01000024">
    <property type="protein sequence ID" value="OCH18562.1"/>
    <property type="molecule type" value="Genomic_DNA"/>
</dbReference>
<dbReference type="Pfam" id="PF01593">
    <property type="entry name" value="Amino_oxidase"/>
    <property type="match status" value="1"/>
</dbReference>